<evidence type="ECO:0000313" key="3">
    <source>
        <dbReference type="Proteomes" id="UP000295620"/>
    </source>
</evidence>
<evidence type="ECO:0000259" key="1">
    <source>
        <dbReference type="Pfam" id="PF00535"/>
    </source>
</evidence>
<evidence type="ECO:0000313" key="2">
    <source>
        <dbReference type="EMBL" id="TDQ09962.1"/>
    </source>
</evidence>
<protein>
    <submittedName>
        <fullName evidence="2">Glycosyltransferase involved in cell wall biosynthesis</fullName>
    </submittedName>
</protein>
<dbReference type="Proteomes" id="UP000295620">
    <property type="component" value="Unassembled WGS sequence"/>
</dbReference>
<dbReference type="Pfam" id="PF00535">
    <property type="entry name" value="Glycos_transf_2"/>
    <property type="match status" value="1"/>
</dbReference>
<dbReference type="CDD" id="cd00761">
    <property type="entry name" value="Glyco_tranf_GTA_type"/>
    <property type="match status" value="1"/>
</dbReference>
<dbReference type="OrthoDB" id="597270at2"/>
<keyword evidence="3" id="KW-1185">Reference proteome</keyword>
<reference evidence="2 3" key="1">
    <citation type="submission" date="2019-03" db="EMBL/GenBank/DDBJ databases">
        <title>Genomic Encyclopedia of Archaeal and Bacterial Type Strains, Phase II (KMG-II): from individual species to whole genera.</title>
        <authorList>
            <person name="Goeker M."/>
        </authorList>
    </citation>
    <scope>NUCLEOTIDE SEQUENCE [LARGE SCALE GENOMIC DNA]</scope>
    <source>
        <strain evidence="2 3">DSM 19035</strain>
    </source>
</reference>
<dbReference type="SUPFAM" id="SSF53448">
    <property type="entry name" value="Nucleotide-diphospho-sugar transferases"/>
    <property type="match status" value="1"/>
</dbReference>
<dbReference type="GO" id="GO:0016758">
    <property type="term" value="F:hexosyltransferase activity"/>
    <property type="evidence" value="ECO:0007669"/>
    <property type="project" value="UniProtKB-ARBA"/>
</dbReference>
<dbReference type="AlphaFoldDB" id="A0A4R6SZ10"/>
<name>A0A4R6SZ10_9SPHI</name>
<keyword evidence="2" id="KW-0808">Transferase</keyword>
<dbReference type="InterPro" id="IPR029044">
    <property type="entry name" value="Nucleotide-diphossugar_trans"/>
</dbReference>
<dbReference type="InterPro" id="IPR001173">
    <property type="entry name" value="Glyco_trans_2-like"/>
</dbReference>
<comment type="caution">
    <text evidence="2">The sequence shown here is derived from an EMBL/GenBank/DDBJ whole genome shotgun (WGS) entry which is preliminary data.</text>
</comment>
<feature type="domain" description="Glycosyltransferase 2-like" evidence="1">
    <location>
        <begin position="8"/>
        <end position="184"/>
    </location>
</feature>
<sequence>MKNEPLVSIVIPAYNREKYIQDCVGSALNQTYQNIEVIVTDNCSTDNTWNILIEMASKDDRLKIYRNETNIGPVRNWETAISRAEGKYSKILWSDDLMHVKFLEHTVPYLEAHTDAGFAYGKAKVFTSSDQIEDGSASGVLFNLHKESGVYSSLDFIKGIFKVGTFETSYPYSPACALFKTELLKKNTVIDIENDFNINFSKEAIGNDLLMFLLTAIDLPRFAYVDEVLVYFRSHTESISTLSSNKLDLIYHIVKSKFLNENSELFSKHERKIYNTILKRMLLANRNNGYGICDISQLHNFKDSGYDRFTVGKENIKGILKKILGR</sequence>
<organism evidence="2 3">
    <name type="scientific">Pedobacter metabolipauper</name>
    <dbReference type="NCBI Taxonomy" id="425513"/>
    <lineage>
        <taxon>Bacteria</taxon>
        <taxon>Pseudomonadati</taxon>
        <taxon>Bacteroidota</taxon>
        <taxon>Sphingobacteriia</taxon>
        <taxon>Sphingobacteriales</taxon>
        <taxon>Sphingobacteriaceae</taxon>
        <taxon>Pedobacter</taxon>
    </lineage>
</organism>
<dbReference type="RefSeq" id="WP_133576008.1">
    <property type="nucleotide sequence ID" value="NZ_SNYC01000004.1"/>
</dbReference>
<dbReference type="Gene3D" id="3.90.550.10">
    <property type="entry name" value="Spore Coat Polysaccharide Biosynthesis Protein SpsA, Chain A"/>
    <property type="match status" value="1"/>
</dbReference>
<dbReference type="PANTHER" id="PTHR22916">
    <property type="entry name" value="GLYCOSYLTRANSFERASE"/>
    <property type="match status" value="1"/>
</dbReference>
<proteinExistence type="predicted"/>
<dbReference type="EMBL" id="SNYC01000004">
    <property type="protein sequence ID" value="TDQ09962.1"/>
    <property type="molecule type" value="Genomic_DNA"/>
</dbReference>
<accession>A0A4R6SZ10</accession>
<gene>
    <name evidence="2" type="ORF">ATK78_2121</name>
</gene>